<evidence type="ECO:0000313" key="5">
    <source>
        <dbReference type="Proteomes" id="UP000006729"/>
    </source>
</evidence>
<dbReference type="AlphaFoldDB" id="A0A2K2C6F4"/>
<feature type="region of interest" description="Disordered" evidence="2">
    <location>
        <begin position="514"/>
        <end position="540"/>
    </location>
</feature>
<dbReference type="FunCoup" id="A0A2K2C6F4">
    <property type="interactions" value="65"/>
</dbReference>
<sequence>MASSHSTPTEAAKMEQIITEFFPKSLQIILESRSPFMSSRNFSGEQMVSSSPSSSLSSSSSVMPRDKWFNLALRECPAALDLWRQSYLEPMIVDVILVQRPPGRWDPVNYSPKREIVRNFLSKDQSPFYWNSDQEELGCEGKNEKILERWVVQYEGRKSRDTGSGSRRLSNTLQICYKKSILLLRSLYATVRLLPAYKIFRGLNSSGQIPSYTLTHRMSSFVEPFTRKEDSEMQRFVFTPVDTSCGRLCLSVLYRSSLSDVSSESSTPMSSSQFIPDYVGSPLAEPLKRFPSLPVSHGSPSSLPFSRRHSWSYDLNKASPPSFCFSPSPTYLEKHGSISNPSSCRFQPMSLPPHPPEVPLAHKKNTSFDEYYPSPNYTPSPSPSPPIYIPGSHVSKALLRSESAPVSIPAVKHASSPLLSNKQNLPPSPPLKATRSGNPKTDRSTGLVHAGATVEKFFSLGKDDIRKYSSVKTSSNSSPQISLSRTSSRSYQDDFDDSEFPCAYFDVEYDDVMDPGRRPESFDKKGHQSDPLEPGGLFPVKKSQDAAVGALVRMLKKAPPLCQDFSGSVDLPPDSRSKTWSSNLQECNPISGASLGPQAAASGVASSGPVASKTTADAFEELQGYREMKKDLLLSQAGRSNTSANCAPMSKPTSSSGTGH</sequence>
<dbReference type="InParanoid" id="A0A2K2C6F4"/>
<evidence type="ECO:0000313" key="4">
    <source>
        <dbReference type="EMBL" id="PNT57606.1"/>
    </source>
</evidence>
<feature type="compositionally biased region" description="Low complexity" evidence="2">
    <location>
        <begin position="49"/>
        <end position="61"/>
    </location>
</feature>
<dbReference type="Proteomes" id="UP000006729">
    <property type="component" value="Chromosome 1"/>
</dbReference>
<dbReference type="GO" id="GO:0000423">
    <property type="term" value="P:mitophagy"/>
    <property type="evidence" value="ECO:0000318"/>
    <property type="project" value="GO_Central"/>
</dbReference>
<dbReference type="GO" id="GO:1990316">
    <property type="term" value="C:Atg1/ULK1 kinase complex"/>
    <property type="evidence" value="ECO:0000318"/>
    <property type="project" value="GO_Central"/>
</dbReference>
<dbReference type="InterPro" id="IPR018731">
    <property type="entry name" value="Atg13_N"/>
</dbReference>
<dbReference type="GO" id="GO:0005776">
    <property type="term" value="C:autophagosome"/>
    <property type="evidence" value="ECO:0000318"/>
    <property type="project" value="GO_Central"/>
</dbReference>
<keyword evidence="5" id="KW-1185">Reference proteome</keyword>
<organism evidence="4 5">
    <name type="scientific">Populus trichocarpa</name>
    <name type="common">Western balsam poplar</name>
    <name type="synonym">Populus balsamifera subsp. trichocarpa</name>
    <dbReference type="NCBI Taxonomy" id="3694"/>
    <lineage>
        <taxon>Eukaryota</taxon>
        <taxon>Viridiplantae</taxon>
        <taxon>Streptophyta</taxon>
        <taxon>Embryophyta</taxon>
        <taxon>Tracheophyta</taxon>
        <taxon>Spermatophyta</taxon>
        <taxon>Magnoliopsida</taxon>
        <taxon>eudicotyledons</taxon>
        <taxon>Gunneridae</taxon>
        <taxon>Pentapetalae</taxon>
        <taxon>rosids</taxon>
        <taxon>fabids</taxon>
        <taxon>Malpighiales</taxon>
        <taxon>Salicaceae</taxon>
        <taxon>Saliceae</taxon>
        <taxon>Populus</taxon>
    </lineage>
</organism>
<feature type="compositionally biased region" description="Pro residues" evidence="2">
    <location>
        <begin position="376"/>
        <end position="388"/>
    </location>
</feature>
<feature type="compositionally biased region" description="Polar residues" evidence="2">
    <location>
        <begin position="637"/>
        <end position="660"/>
    </location>
</feature>
<proteinExistence type="predicted"/>
<gene>
    <name evidence="4" type="ORF">POPTR_001G309800</name>
</gene>
<dbReference type="GO" id="GO:0000407">
    <property type="term" value="C:phagophore assembly site"/>
    <property type="evidence" value="ECO:0000318"/>
    <property type="project" value="GO_Central"/>
</dbReference>
<dbReference type="GO" id="GO:0005829">
    <property type="term" value="C:cytosol"/>
    <property type="evidence" value="ECO:0000318"/>
    <property type="project" value="GO_Central"/>
</dbReference>
<evidence type="ECO:0000256" key="1">
    <source>
        <dbReference type="ARBA" id="ARBA00023006"/>
    </source>
</evidence>
<evidence type="ECO:0000259" key="3">
    <source>
        <dbReference type="Pfam" id="PF10033"/>
    </source>
</evidence>
<reference evidence="4" key="2">
    <citation type="submission" date="2017-07" db="EMBL/GenBank/DDBJ databases">
        <title>WGS assembly of Populus trichocarpa.</title>
        <authorList>
            <person name="Tuskan G."/>
            <person name="Difazio S."/>
            <person name="Jansson S."/>
            <person name="Bohlmann J."/>
            <person name="Grigoriev I."/>
            <person name="Hellsten U."/>
            <person name="Putnam N."/>
            <person name="Ralph S."/>
            <person name="Rombauts S."/>
            <person name="Salamov A."/>
            <person name="Schein J."/>
            <person name="Sterck L."/>
            <person name="Aerts A."/>
            <person name="Bhalerao R."/>
            <person name="Bhalerao R."/>
            <person name="Blaudez D."/>
            <person name="Boerjan W."/>
            <person name="Brun A."/>
            <person name="Brunner A."/>
            <person name="Busov V."/>
            <person name="Campbell M."/>
            <person name="Carlson J."/>
            <person name="Chalot M."/>
            <person name="Chapman J."/>
            <person name="Chen G."/>
            <person name="Cooper D."/>
            <person name="Coutinho P."/>
            <person name="Couturier J."/>
            <person name="Covert S."/>
            <person name="Cronk Q."/>
            <person name="Cunningham R."/>
            <person name="Davis J."/>
            <person name="Degroeve S."/>
            <person name="Dejardin A."/>
            <person name="Depamphilis C."/>
            <person name="Detter J."/>
            <person name="Dirks B."/>
            <person name="Dubchak I."/>
            <person name="Duplessis S."/>
            <person name="Ehlting J."/>
            <person name="Ellis B."/>
            <person name="Gendler K."/>
            <person name="Goodstein D."/>
            <person name="Gribskov M."/>
            <person name="Grimwood J."/>
            <person name="Groover A."/>
            <person name="Gunter L."/>
            <person name="Hamberger B."/>
            <person name="Heinze B."/>
            <person name="Helariutta Y."/>
            <person name="Henrissat B."/>
            <person name="Holligan D."/>
            <person name="Holt R."/>
            <person name="Huang W."/>
            <person name="Islam-Faridi N."/>
            <person name="Jones S."/>
            <person name="Jones-Rhoades M."/>
            <person name="Jorgensen R."/>
            <person name="Joshi C."/>
            <person name="Kangasjarvi J."/>
            <person name="Karlsson J."/>
            <person name="Kelleher C."/>
            <person name="Kirkpatrick R."/>
            <person name="Kirst M."/>
            <person name="Kohler A."/>
            <person name="Kalluri U."/>
            <person name="Larimer F."/>
            <person name="Leebens-Mack J."/>
            <person name="Leple J."/>
            <person name="Locascio P."/>
            <person name="Lou Y."/>
            <person name="Lucas S."/>
            <person name="Martin F."/>
            <person name="Montanini B."/>
            <person name="Napoli C."/>
            <person name="Nelson D."/>
            <person name="Nelson C."/>
            <person name="Nieminen K."/>
            <person name="Nilsson O."/>
            <person name="Pereda V."/>
            <person name="Peter G."/>
            <person name="Philippe R."/>
            <person name="Pilate G."/>
            <person name="Poliakov A."/>
            <person name="Razumovskaya J."/>
            <person name="Richardson P."/>
            <person name="Rinaldi C."/>
            <person name="Ritland K."/>
            <person name="Rouze P."/>
            <person name="Ryaboy D."/>
            <person name="Schmutz J."/>
            <person name="Schrader J."/>
            <person name="Segerman B."/>
            <person name="Shin H."/>
            <person name="Siddiqui A."/>
            <person name="Sterky F."/>
            <person name="Terry A."/>
            <person name="Tsai C."/>
            <person name="Uberbacher E."/>
            <person name="Unneberg P."/>
            <person name="Vahala J."/>
            <person name="Wall K."/>
            <person name="Wessler S."/>
            <person name="Yang G."/>
            <person name="Yin T."/>
            <person name="Douglas C."/>
            <person name="Marra M."/>
            <person name="Sandberg G."/>
            <person name="Van De Peer Y."/>
            <person name="Rokhsar D."/>
        </authorList>
    </citation>
    <scope>NUCLEOTIDE SEQUENCE</scope>
    <source>
        <strain evidence="4">Nisqually-1</strain>
    </source>
</reference>
<protein>
    <recommendedName>
        <fullName evidence="3">Autophagy-related protein 13 N-terminal domain-containing protein</fullName>
    </recommendedName>
</protein>
<reference evidence="4 5" key="1">
    <citation type="journal article" date="2006" name="Science">
        <title>The genome of black cottonwood, Populus trichocarpa (Torr. &amp; Gray).</title>
        <authorList>
            <person name="Tuskan G.A."/>
            <person name="Difazio S."/>
            <person name="Jansson S."/>
            <person name="Bohlmann J."/>
            <person name="Grigoriev I."/>
            <person name="Hellsten U."/>
            <person name="Putnam N."/>
            <person name="Ralph S."/>
            <person name="Rombauts S."/>
            <person name="Salamov A."/>
            <person name="Schein J."/>
            <person name="Sterck L."/>
            <person name="Aerts A."/>
            <person name="Bhalerao R.R."/>
            <person name="Bhalerao R.P."/>
            <person name="Blaudez D."/>
            <person name="Boerjan W."/>
            <person name="Brun A."/>
            <person name="Brunner A."/>
            <person name="Busov V."/>
            <person name="Campbell M."/>
            <person name="Carlson J."/>
            <person name="Chalot M."/>
            <person name="Chapman J."/>
            <person name="Chen G.L."/>
            <person name="Cooper D."/>
            <person name="Coutinho P.M."/>
            <person name="Couturier J."/>
            <person name="Covert S."/>
            <person name="Cronk Q."/>
            <person name="Cunningham R."/>
            <person name="Davis J."/>
            <person name="Degroeve S."/>
            <person name="Dejardin A."/>
            <person name="Depamphilis C."/>
            <person name="Detter J."/>
            <person name="Dirks B."/>
            <person name="Dubchak I."/>
            <person name="Duplessis S."/>
            <person name="Ehlting J."/>
            <person name="Ellis B."/>
            <person name="Gendler K."/>
            <person name="Goodstein D."/>
            <person name="Gribskov M."/>
            <person name="Grimwood J."/>
            <person name="Groover A."/>
            <person name="Gunter L."/>
            <person name="Hamberger B."/>
            <person name="Heinze B."/>
            <person name="Helariutta Y."/>
            <person name="Henrissat B."/>
            <person name="Holligan D."/>
            <person name="Holt R."/>
            <person name="Huang W."/>
            <person name="Islam-Faridi N."/>
            <person name="Jones S."/>
            <person name="Jones-Rhoades M."/>
            <person name="Jorgensen R."/>
            <person name="Joshi C."/>
            <person name="Kangasjarvi J."/>
            <person name="Karlsson J."/>
            <person name="Kelleher C."/>
            <person name="Kirkpatrick R."/>
            <person name="Kirst M."/>
            <person name="Kohler A."/>
            <person name="Kalluri U."/>
            <person name="Larimer F."/>
            <person name="Leebens-Mack J."/>
            <person name="Leple J.C."/>
            <person name="Locascio P."/>
            <person name="Lou Y."/>
            <person name="Lucas S."/>
            <person name="Martin F."/>
            <person name="Montanini B."/>
            <person name="Napoli C."/>
            <person name="Nelson D.R."/>
            <person name="Nelson C."/>
            <person name="Nieminen K."/>
            <person name="Nilsson O."/>
            <person name="Pereda V."/>
            <person name="Peter G."/>
            <person name="Philippe R."/>
            <person name="Pilate G."/>
            <person name="Poliakov A."/>
            <person name="Razumovskaya J."/>
            <person name="Richardson P."/>
            <person name="Rinaldi C."/>
            <person name="Ritland K."/>
            <person name="Rouze P."/>
            <person name="Ryaboy D."/>
            <person name="Schmutz J."/>
            <person name="Schrader J."/>
            <person name="Segerman B."/>
            <person name="Shin H."/>
            <person name="Siddiqui A."/>
            <person name="Sterky F."/>
            <person name="Terry A."/>
            <person name="Tsai C.J."/>
            <person name="Uberbacher E."/>
            <person name="Unneberg P."/>
            <person name="Vahala J."/>
            <person name="Wall K."/>
            <person name="Wessler S."/>
            <person name="Yang G."/>
            <person name="Yin T."/>
            <person name="Douglas C."/>
            <person name="Marra M."/>
            <person name="Sandberg G."/>
            <person name="Van de Peer Y."/>
            <person name="Rokhsar D."/>
        </authorList>
    </citation>
    <scope>NUCLEOTIDE SEQUENCE [LARGE SCALE GENOMIC DNA]</scope>
    <source>
        <strain evidence="5">cv. Nisqually</strain>
        <strain evidence="4">Nisqually-1</strain>
    </source>
</reference>
<accession>A0A2K2C6F4</accession>
<keyword evidence="1" id="KW-0072">Autophagy</keyword>
<dbReference type="Gene3D" id="3.30.900.10">
    <property type="entry name" value="HORMA domain"/>
    <property type="match status" value="1"/>
</dbReference>
<feature type="region of interest" description="Disordered" evidence="2">
    <location>
        <begin position="414"/>
        <end position="448"/>
    </location>
</feature>
<dbReference type="STRING" id="3694.A0A2K2C6F4"/>
<name>A0A2K2C6F4_POPTR</name>
<dbReference type="GO" id="GO:0034727">
    <property type="term" value="P:piecemeal microautophagy of the nucleus"/>
    <property type="evidence" value="ECO:0000318"/>
    <property type="project" value="GO_Central"/>
</dbReference>
<feature type="region of interest" description="Disordered" evidence="2">
    <location>
        <begin position="633"/>
        <end position="660"/>
    </location>
</feature>
<feature type="region of interest" description="Disordered" evidence="2">
    <location>
        <begin position="469"/>
        <end position="494"/>
    </location>
</feature>
<feature type="compositionally biased region" description="Polar residues" evidence="2">
    <location>
        <begin position="479"/>
        <end position="490"/>
    </location>
</feature>
<feature type="region of interest" description="Disordered" evidence="2">
    <location>
        <begin position="41"/>
        <end position="61"/>
    </location>
</feature>
<dbReference type="PANTHER" id="PTHR13430:SF15">
    <property type="entry name" value="AUTOPHAGY-RELATED PROTEIN 13B"/>
    <property type="match status" value="1"/>
</dbReference>
<feature type="region of interest" description="Disordered" evidence="2">
    <location>
        <begin position="369"/>
        <end position="388"/>
    </location>
</feature>
<feature type="domain" description="Autophagy-related protein 13 N-terminal" evidence="3">
    <location>
        <begin position="18"/>
        <end position="257"/>
    </location>
</feature>
<dbReference type="GO" id="GO:0019887">
    <property type="term" value="F:protein kinase regulator activity"/>
    <property type="evidence" value="ECO:0000318"/>
    <property type="project" value="GO_Central"/>
</dbReference>
<dbReference type="EMBL" id="CM009290">
    <property type="protein sequence ID" value="RQO85567.1"/>
    <property type="molecule type" value="Genomic_DNA"/>
</dbReference>
<evidence type="ECO:0000256" key="2">
    <source>
        <dbReference type="SAM" id="MobiDB-lite"/>
    </source>
</evidence>
<dbReference type="EMBL" id="CM009290">
    <property type="protein sequence ID" value="PNT57606.1"/>
    <property type="molecule type" value="Genomic_DNA"/>
</dbReference>
<dbReference type="Pfam" id="PF10033">
    <property type="entry name" value="ATG13"/>
    <property type="match status" value="1"/>
</dbReference>
<feature type="compositionally biased region" description="Basic and acidic residues" evidence="2">
    <location>
        <begin position="514"/>
        <end position="530"/>
    </location>
</feature>
<dbReference type="PANTHER" id="PTHR13430">
    <property type="match status" value="1"/>
</dbReference>
<dbReference type="InterPro" id="IPR040182">
    <property type="entry name" value="ATG13"/>
</dbReference>
<feature type="region of interest" description="Disordered" evidence="2">
    <location>
        <begin position="343"/>
        <end position="362"/>
    </location>
</feature>
<dbReference type="GO" id="GO:0034497">
    <property type="term" value="P:protein localization to phagophore assembly site"/>
    <property type="evidence" value="ECO:0000318"/>
    <property type="project" value="GO_Central"/>
</dbReference>
<dbReference type="InterPro" id="IPR036570">
    <property type="entry name" value="HORMA_dom_sf"/>
</dbReference>